<reference evidence="1 2" key="1">
    <citation type="journal article" date="2022" name="New Phytol.">
        <title>Ecological generalism drives hyperdiversity of secondary metabolite gene clusters in xylarialean endophytes.</title>
        <authorList>
            <person name="Franco M.E.E."/>
            <person name="Wisecaver J.H."/>
            <person name="Arnold A.E."/>
            <person name="Ju Y.M."/>
            <person name="Slot J.C."/>
            <person name="Ahrendt S."/>
            <person name="Moore L.P."/>
            <person name="Eastman K.E."/>
            <person name="Scott K."/>
            <person name="Konkel Z."/>
            <person name="Mondo S.J."/>
            <person name="Kuo A."/>
            <person name="Hayes R.D."/>
            <person name="Haridas S."/>
            <person name="Andreopoulos B."/>
            <person name="Riley R."/>
            <person name="LaButti K."/>
            <person name="Pangilinan J."/>
            <person name="Lipzen A."/>
            <person name="Amirebrahimi M."/>
            <person name="Yan J."/>
            <person name="Adam C."/>
            <person name="Keymanesh K."/>
            <person name="Ng V."/>
            <person name="Louie K."/>
            <person name="Northen T."/>
            <person name="Drula E."/>
            <person name="Henrissat B."/>
            <person name="Hsieh H.M."/>
            <person name="Youens-Clark K."/>
            <person name="Lutzoni F."/>
            <person name="Miadlikowska J."/>
            <person name="Eastwood D.C."/>
            <person name="Hamelin R.C."/>
            <person name="Grigoriev I.V."/>
            <person name="U'Ren J.M."/>
        </authorList>
    </citation>
    <scope>NUCLEOTIDE SEQUENCE [LARGE SCALE GENOMIC DNA]</scope>
    <source>
        <strain evidence="1 2">CBS 119005</strain>
    </source>
</reference>
<gene>
    <name evidence="1" type="ORF">F4820DRAFT_354333</name>
</gene>
<protein>
    <submittedName>
        <fullName evidence="1">Uncharacterized protein</fullName>
    </submittedName>
</protein>
<sequence length="157" mass="17558">MGLSAILQSAFFDSRFKFGVHIVQVVFITIAIILSIVRISMPLPQRAHIMGIAIGFKSLVFISYQLLTEHSVKFRKWASAKANFILNVIELPFWGAVMGMVFIANRNSCTGASCGVSWAMAVVGFILFHFAGWTAVVTYNEYRQFKGRKTVRETNSV</sequence>
<name>A0ACB9YXN6_9PEZI</name>
<dbReference type="EMBL" id="MU393494">
    <property type="protein sequence ID" value="KAI4863973.1"/>
    <property type="molecule type" value="Genomic_DNA"/>
</dbReference>
<evidence type="ECO:0000313" key="1">
    <source>
        <dbReference type="EMBL" id="KAI4863973.1"/>
    </source>
</evidence>
<organism evidence="1 2">
    <name type="scientific">Hypoxylon rubiginosum</name>
    <dbReference type="NCBI Taxonomy" id="110542"/>
    <lineage>
        <taxon>Eukaryota</taxon>
        <taxon>Fungi</taxon>
        <taxon>Dikarya</taxon>
        <taxon>Ascomycota</taxon>
        <taxon>Pezizomycotina</taxon>
        <taxon>Sordariomycetes</taxon>
        <taxon>Xylariomycetidae</taxon>
        <taxon>Xylariales</taxon>
        <taxon>Hypoxylaceae</taxon>
        <taxon>Hypoxylon</taxon>
    </lineage>
</organism>
<keyword evidence="2" id="KW-1185">Reference proteome</keyword>
<comment type="caution">
    <text evidence="1">The sequence shown here is derived from an EMBL/GenBank/DDBJ whole genome shotgun (WGS) entry which is preliminary data.</text>
</comment>
<dbReference type="Proteomes" id="UP001497700">
    <property type="component" value="Unassembled WGS sequence"/>
</dbReference>
<accession>A0ACB9YXN6</accession>
<evidence type="ECO:0000313" key="2">
    <source>
        <dbReference type="Proteomes" id="UP001497700"/>
    </source>
</evidence>
<proteinExistence type="predicted"/>